<dbReference type="RefSeq" id="WP_090099314.1">
    <property type="nucleotide sequence ID" value="NZ_FNIX01000008.1"/>
</dbReference>
<evidence type="ECO:0008006" key="3">
    <source>
        <dbReference type="Google" id="ProtNLM"/>
    </source>
</evidence>
<evidence type="ECO:0000313" key="1">
    <source>
        <dbReference type="EMBL" id="SDP40758.1"/>
    </source>
</evidence>
<gene>
    <name evidence="1" type="ORF">SAMN05421507_10856</name>
</gene>
<sequence length="186" mass="19981">MSEEMDAQTRAAKGMAFTGAALGVFLLATTVAQLPADVVGSRLTAQRESFRLFWPQGMQLFTNAAGREFTVAYHHDEAAGTFVPITRTAGDRDYLAGLDRGSYADLVRLLAAVRELPAGHWRDCAAATVPGCADVIATAPKLALNSRFSAEKPCGRTVFATERPSREAFVRHVVRVAVVDVACAPR</sequence>
<accession>A0A1H0SHQ4</accession>
<organism evidence="1 2">
    <name type="scientific">Lentzea jiangxiensis</name>
    <dbReference type="NCBI Taxonomy" id="641025"/>
    <lineage>
        <taxon>Bacteria</taxon>
        <taxon>Bacillati</taxon>
        <taxon>Actinomycetota</taxon>
        <taxon>Actinomycetes</taxon>
        <taxon>Pseudonocardiales</taxon>
        <taxon>Pseudonocardiaceae</taxon>
        <taxon>Lentzea</taxon>
    </lineage>
</organism>
<reference evidence="2" key="1">
    <citation type="submission" date="2016-10" db="EMBL/GenBank/DDBJ databases">
        <authorList>
            <person name="Varghese N."/>
            <person name="Submissions S."/>
        </authorList>
    </citation>
    <scope>NUCLEOTIDE SEQUENCE [LARGE SCALE GENOMIC DNA]</scope>
    <source>
        <strain evidence="2">CGMCC 4.6609</strain>
    </source>
</reference>
<protein>
    <recommendedName>
        <fullName evidence="3">Antimicrobial peptide system protein, SdpA family</fullName>
    </recommendedName>
</protein>
<dbReference type="EMBL" id="FNIX01000008">
    <property type="protein sequence ID" value="SDP40758.1"/>
    <property type="molecule type" value="Genomic_DNA"/>
</dbReference>
<dbReference type="AlphaFoldDB" id="A0A1H0SHQ4"/>
<dbReference type="Proteomes" id="UP000199691">
    <property type="component" value="Unassembled WGS sequence"/>
</dbReference>
<name>A0A1H0SHQ4_9PSEU</name>
<dbReference type="OrthoDB" id="3689056at2"/>
<keyword evidence="2" id="KW-1185">Reference proteome</keyword>
<dbReference type="STRING" id="641025.SAMN05421507_10856"/>
<proteinExistence type="predicted"/>
<evidence type="ECO:0000313" key="2">
    <source>
        <dbReference type="Proteomes" id="UP000199691"/>
    </source>
</evidence>